<dbReference type="PANTHER" id="PTHR12302">
    <property type="entry name" value="EBNA2 BINDING PROTEIN P100"/>
    <property type="match status" value="1"/>
</dbReference>
<dbReference type="PROSITE" id="PS50830">
    <property type="entry name" value="TNASE_3"/>
    <property type="match status" value="1"/>
</dbReference>
<dbReference type="InterPro" id="IPR016071">
    <property type="entry name" value="Staphylococal_nuclease_OB-fold"/>
</dbReference>
<dbReference type="InterPro" id="IPR035437">
    <property type="entry name" value="SNase_OB-fold_sf"/>
</dbReference>
<keyword evidence="2" id="KW-0255">Endonuclease</keyword>
<feature type="domain" description="TNase-like" evidence="4">
    <location>
        <begin position="21"/>
        <end position="157"/>
    </location>
</feature>
<dbReference type="Pfam" id="PF00565">
    <property type="entry name" value="SNase"/>
    <property type="match status" value="1"/>
</dbReference>
<dbReference type="EMBL" id="CP001287">
    <property type="protein sequence ID" value="ACK67615.1"/>
    <property type="molecule type" value="Genomic_DNA"/>
</dbReference>
<sequence>MVIYLSDNQTVKPVSSANNQSLQPAKVTHIVDGDTLDVEMANCRIPWRGNPQKCRIRLACLDTPEKGQKPFFNNAKQRLQQLLNPGTIVKIRDTGDSSYNRIVAEIFINQRSINLQMIQEGQGAIYCQYLDNCRSTKSAYLQAEANAKKRGLGIWNPQQPWTGIRENHPCQ</sequence>
<dbReference type="Proteomes" id="UP000008204">
    <property type="component" value="Chromosome"/>
</dbReference>
<dbReference type="SUPFAM" id="SSF50199">
    <property type="entry name" value="Staphylococcal nuclease"/>
    <property type="match status" value="1"/>
</dbReference>
<dbReference type="AlphaFoldDB" id="B7K2R4"/>
<dbReference type="HOGENOM" id="CLU_046484_5_1_3"/>
<evidence type="ECO:0000256" key="3">
    <source>
        <dbReference type="ARBA" id="ARBA00022801"/>
    </source>
</evidence>
<proteinExistence type="predicted"/>
<keyword evidence="3" id="KW-0378">Hydrolase</keyword>
<dbReference type="PANTHER" id="PTHR12302:SF3">
    <property type="entry name" value="SERINE_THREONINE-PROTEIN KINASE 31"/>
    <property type="match status" value="1"/>
</dbReference>
<dbReference type="eggNOG" id="COG1525">
    <property type="taxonomic scope" value="Bacteria"/>
</dbReference>
<protein>
    <submittedName>
        <fullName evidence="5">Nuclease (SNase domain protein)</fullName>
    </submittedName>
</protein>
<reference evidence="6" key="1">
    <citation type="journal article" date="2011" name="MBio">
        <title>Novel metabolic attributes of the genus Cyanothece, comprising a group of unicellular nitrogen-fixing Cyanobacteria.</title>
        <authorList>
            <person name="Bandyopadhyay A."/>
            <person name="Elvitigala T."/>
            <person name="Welsh E."/>
            <person name="Stockel J."/>
            <person name="Liberton M."/>
            <person name="Min H."/>
            <person name="Sherman L.A."/>
            <person name="Pakrasi H.B."/>
        </authorList>
    </citation>
    <scope>NUCLEOTIDE SEQUENCE [LARGE SCALE GENOMIC DNA]</scope>
    <source>
        <strain evidence="6">PCC 8801</strain>
    </source>
</reference>
<keyword evidence="1" id="KW-0540">Nuclease</keyword>
<dbReference type="GO" id="GO:0004519">
    <property type="term" value="F:endonuclease activity"/>
    <property type="evidence" value="ECO:0007669"/>
    <property type="project" value="UniProtKB-KW"/>
</dbReference>
<dbReference type="KEGG" id="cyp:PCC8801_3653"/>
<keyword evidence="6" id="KW-1185">Reference proteome</keyword>
<dbReference type="SMART" id="SM00318">
    <property type="entry name" value="SNc"/>
    <property type="match status" value="1"/>
</dbReference>
<accession>B7K2R4</accession>
<evidence type="ECO:0000256" key="2">
    <source>
        <dbReference type="ARBA" id="ARBA00022759"/>
    </source>
</evidence>
<dbReference type="GO" id="GO:0016787">
    <property type="term" value="F:hydrolase activity"/>
    <property type="evidence" value="ECO:0007669"/>
    <property type="project" value="UniProtKB-KW"/>
</dbReference>
<evidence type="ECO:0000313" key="6">
    <source>
        <dbReference type="Proteomes" id="UP000008204"/>
    </source>
</evidence>
<dbReference type="Gene3D" id="2.40.50.90">
    <property type="match status" value="1"/>
</dbReference>
<organism evidence="5 6">
    <name type="scientific">Rippkaea orientalis (strain PCC 8801 / RF-1)</name>
    <name type="common">Cyanothece sp. (strain PCC 8801)</name>
    <dbReference type="NCBI Taxonomy" id="41431"/>
    <lineage>
        <taxon>Bacteria</taxon>
        <taxon>Bacillati</taxon>
        <taxon>Cyanobacteriota</taxon>
        <taxon>Cyanophyceae</taxon>
        <taxon>Oscillatoriophycideae</taxon>
        <taxon>Chroococcales</taxon>
        <taxon>Aphanothecaceae</taxon>
        <taxon>Rippkaea</taxon>
        <taxon>Rippkaea orientalis</taxon>
    </lineage>
</organism>
<name>B7K2R4_RIPO1</name>
<dbReference type="RefSeq" id="WP_012596873.1">
    <property type="nucleotide sequence ID" value="NC_011726.1"/>
</dbReference>
<dbReference type="OrthoDB" id="465137at2"/>
<evidence type="ECO:0000259" key="4">
    <source>
        <dbReference type="PROSITE" id="PS50830"/>
    </source>
</evidence>
<evidence type="ECO:0000256" key="1">
    <source>
        <dbReference type="ARBA" id="ARBA00022722"/>
    </source>
</evidence>
<gene>
    <name evidence="5" type="ordered locus">PCC8801_3653</name>
</gene>
<evidence type="ECO:0000313" key="5">
    <source>
        <dbReference type="EMBL" id="ACK67615.1"/>
    </source>
</evidence>
<dbReference type="STRING" id="41431.PCC8801_3653"/>